<keyword evidence="3" id="KW-1185">Reference proteome</keyword>
<organism evidence="2 3">
    <name type="scientific">Brevibacillus ruminantium</name>
    <dbReference type="NCBI Taxonomy" id="2950604"/>
    <lineage>
        <taxon>Bacteria</taxon>
        <taxon>Bacillati</taxon>
        <taxon>Bacillota</taxon>
        <taxon>Bacilli</taxon>
        <taxon>Bacillales</taxon>
        <taxon>Paenibacillaceae</taxon>
        <taxon>Brevibacillus</taxon>
    </lineage>
</organism>
<evidence type="ECO:0000313" key="3">
    <source>
        <dbReference type="Proteomes" id="UP001056500"/>
    </source>
</evidence>
<dbReference type="EMBL" id="CP098755">
    <property type="protein sequence ID" value="USG63886.1"/>
    <property type="molecule type" value="Genomic_DNA"/>
</dbReference>
<keyword evidence="1" id="KW-0472">Membrane</keyword>
<gene>
    <name evidence="2" type="ORF">NDK47_17180</name>
</gene>
<dbReference type="Proteomes" id="UP001056500">
    <property type="component" value="Chromosome"/>
</dbReference>
<proteinExistence type="predicted"/>
<accession>A0ABY4WAK8</accession>
<feature type="transmembrane region" description="Helical" evidence="1">
    <location>
        <begin position="52"/>
        <end position="75"/>
    </location>
</feature>
<evidence type="ECO:0000313" key="2">
    <source>
        <dbReference type="EMBL" id="USG63886.1"/>
    </source>
</evidence>
<reference evidence="2" key="1">
    <citation type="submission" date="2022-06" db="EMBL/GenBank/DDBJ databases">
        <title>Genome sequencing of Brevibacillus sp. BB3-R1.</title>
        <authorList>
            <person name="Heo J."/>
            <person name="Lee D."/>
            <person name="Won M."/>
            <person name="Han B.-H."/>
            <person name="Hong S.-B."/>
            <person name="Kwon S.-W."/>
        </authorList>
    </citation>
    <scope>NUCLEOTIDE SEQUENCE</scope>
    <source>
        <strain evidence="2">BB3-R1</strain>
    </source>
</reference>
<sequence length="341" mass="38348">MDRDQWLKELKERADRAVLHDVAFSPSMEEKVRRAAERERQGKRAYFVRRVWAFRSAASVAAVVFLLILLGSAVIRLPENHHAREPLQERPWLPGTVVNPPDLWKPSPPTVEQKDDGVFSYLGEKPVRVITDEHGYYEDQTQTMTVLLNGSFAKEVQLVAYSTKSKKVELGTYQVMGTLYDADGHFRAGVALPDPGVWKIQVLSEGKHFGQVFIEVKEGISPVNRDFLTPLVTSYLQSAQGDLAGLGTDREVKLALVGVEAPNPEKRRVYAWVSIIGKAGEASPGLSCPIVLDIFYTQSLGKGDYRVVGHRIPEDGSLYQSSLREMFPEKYLKRLDEIKRP</sequence>
<evidence type="ECO:0000256" key="1">
    <source>
        <dbReference type="SAM" id="Phobius"/>
    </source>
</evidence>
<keyword evidence="1" id="KW-0812">Transmembrane</keyword>
<protein>
    <recommendedName>
        <fullName evidence="4">DUF4179 domain-containing protein</fullName>
    </recommendedName>
</protein>
<keyword evidence="1" id="KW-1133">Transmembrane helix</keyword>
<dbReference type="Gene3D" id="2.60.40.3830">
    <property type="match status" value="1"/>
</dbReference>
<evidence type="ECO:0008006" key="4">
    <source>
        <dbReference type="Google" id="ProtNLM"/>
    </source>
</evidence>
<name>A0ABY4WAK8_9BACL</name>
<dbReference type="RefSeq" id="WP_251870965.1">
    <property type="nucleotide sequence ID" value="NZ_CP098755.1"/>
</dbReference>